<gene>
    <name evidence="3" type="ORF">BRAFLDRAFT_74758</name>
</gene>
<keyword evidence="2" id="KW-0812">Transmembrane</keyword>
<organism>
    <name type="scientific">Branchiostoma floridae</name>
    <name type="common">Florida lancelet</name>
    <name type="synonym">Amphioxus</name>
    <dbReference type="NCBI Taxonomy" id="7739"/>
    <lineage>
        <taxon>Eukaryota</taxon>
        <taxon>Metazoa</taxon>
        <taxon>Chordata</taxon>
        <taxon>Cephalochordata</taxon>
        <taxon>Leptocardii</taxon>
        <taxon>Amphioxiformes</taxon>
        <taxon>Branchiostomatidae</taxon>
        <taxon>Branchiostoma</taxon>
    </lineage>
</organism>
<sequence>MAVVTGRIGTLDIIAIVCGSLILVTLVMSFVLEAVCGPKEEKGKTNKNKTAPSDGNENFGFQGDGDETARSVEDGIALQQRMSKRSVTRKQRRMNPVQTIAVISAGPTVPSV</sequence>
<evidence type="ECO:0000313" key="3">
    <source>
        <dbReference type="EMBL" id="EEN68983.1"/>
    </source>
</evidence>
<protein>
    <submittedName>
        <fullName evidence="3">Uncharacterized protein</fullName>
    </submittedName>
</protein>
<reference evidence="3" key="1">
    <citation type="journal article" date="2008" name="Nature">
        <title>The amphioxus genome and the evolution of the chordate karyotype.</title>
        <authorList>
            <consortium name="US DOE Joint Genome Institute (JGI-PGF)"/>
            <person name="Putnam N.H."/>
            <person name="Butts T."/>
            <person name="Ferrier D.E.K."/>
            <person name="Furlong R.F."/>
            <person name="Hellsten U."/>
            <person name="Kawashima T."/>
            <person name="Robinson-Rechavi M."/>
            <person name="Shoguchi E."/>
            <person name="Terry A."/>
            <person name="Yu J.-K."/>
            <person name="Benito-Gutierrez E.L."/>
            <person name="Dubchak I."/>
            <person name="Garcia-Fernandez J."/>
            <person name="Gibson-Brown J.J."/>
            <person name="Grigoriev I.V."/>
            <person name="Horton A.C."/>
            <person name="de Jong P.J."/>
            <person name="Jurka J."/>
            <person name="Kapitonov V.V."/>
            <person name="Kohara Y."/>
            <person name="Kuroki Y."/>
            <person name="Lindquist E."/>
            <person name="Lucas S."/>
            <person name="Osoegawa K."/>
            <person name="Pennacchio L.A."/>
            <person name="Salamov A.A."/>
            <person name="Satou Y."/>
            <person name="Sauka-Spengler T."/>
            <person name="Schmutz J."/>
            <person name="Shin-I T."/>
            <person name="Toyoda A."/>
            <person name="Bronner-Fraser M."/>
            <person name="Fujiyama A."/>
            <person name="Holland L.Z."/>
            <person name="Holland P.W.H."/>
            <person name="Satoh N."/>
            <person name="Rokhsar D.S."/>
        </authorList>
    </citation>
    <scope>NUCLEOTIDE SEQUENCE [LARGE SCALE GENOMIC DNA]</scope>
    <source>
        <strain evidence="3">S238N-H82</strain>
        <tissue evidence="3">Testes</tissue>
    </source>
</reference>
<dbReference type="AlphaFoldDB" id="C3XSR2"/>
<name>C3XSR2_BRAFL</name>
<evidence type="ECO:0000256" key="1">
    <source>
        <dbReference type="SAM" id="MobiDB-lite"/>
    </source>
</evidence>
<dbReference type="InParanoid" id="C3XSR2"/>
<keyword evidence="2" id="KW-0472">Membrane</keyword>
<keyword evidence="2" id="KW-1133">Transmembrane helix</keyword>
<accession>C3XSR2</accession>
<feature type="transmembrane region" description="Helical" evidence="2">
    <location>
        <begin position="13"/>
        <end position="35"/>
    </location>
</feature>
<dbReference type="EMBL" id="GG666459">
    <property type="protein sequence ID" value="EEN68983.1"/>
    <property type="molecule type" value="Genomic_DNA"/>
</dbReference>
<evidence type="ECO:0000256" key="2">
    <source>
        <dbReference type="SAM" id="Phobius"/>
    </source>
</evidence>
<proteinExistence type="predicted"/>
<feature type="region of interest" description="Disordered" evidence="1">
    <location>
        <begin position="40"/>
        <end position="70"/>
    </location>
</feature>